<dbReference type="SMART" id="SM00216">
    <property type="entry name" value="VWD"/>
    <property type="match status" value="1"/>
</dbReference>
<feature type="transmembrane region" description="Helical" evidence="2">
    <location>
        <begin position="4166"/>
        <end position="4190"/>
    </location>
</feature>
<dbReference type="EMBL" id="JAIWYP010000006">
    <property type="protein sequence ID" value="KAH3804952.1"/>
    <property type="molecule type" value="Genomic_DNA"/>
</dbReference>
<feature type="region of interest" description="Disordered" evidence="1">
    <location>
        <begin position="4246"/>
        <end position="4266"/>
    </location>
</feature>
<keyword evidence="2" id="KW-0472">Membrane</keyword>
<keyword evidence="2" id="KW-0812">Transmembrane</keyword>
<evidence type="ECO:0000313" key="5">
    <source>
        <dbReference type="Proteomes" id="UP000828390"/>
    </source>
</evidence>
<dbReference type="SUPFAM" id="SSF57184">
    <property type="entry name" value="Growth factor receptor domain"/>
    <property type="match status" value="1"/>
</dbReference>
<evidence type="ECO:0000256" key="1">
    <source>
        <dbReference type="SAM" id="MobiDB-lite"/>
    </source>
</evidence>
<dbReference type="PROSITE" id="PS51233">
    <property type="entry name" value="VWFD"/>
    <property type="match status" value="1"/>
</dbReference>
<dbReference type="SMART" id="SM00181">
    <property type="entry name" value="EGF"/>
    <property type="match status" value="13"/>
</dbReference>
<reference evidence="4" key="2">
    <citation type="submission" date="2020-11" db="EMBL/GenBank/DDBJ databases">
        <authorList>
            <person name="McCartney M.A."/>
            <person name="Auch B."/>
            <person name="Kono T."/>
            <person name="Mallez S."/>
            <person name="Becker A."/>
            <person name="Gohl D.M."/>
            <person name="Silverstein K.A.T."/>
            <person name="Koren S."/>
            <person name="Bechman K.B."/>
            <person name="Herman A."/>
            <person name="Abrahante J.E."/>
            <person name="Garbe J."/>
        </authorList>
    </citation>
    <scope>NUCLEOTIDE SEQUENCE</scope>
    <source>
        <strain evidence="4">Duluth1</strain>
        <tissue evidence="4">Whole animal</tissue>
    </source>
</reference>
<dbReference type="InterPro" id="IPR009030">
    <property type="entry name" value="Growth_fac_rcpt_cys_sf"/>
</dbReference>
<dbReference type="InterPro" id="IPR001846">
    <property type="entry name" value="VWF_type-D"/>
</dbReference>
<evidence type="ECO:0000256" key="2">
    <source>
        <dbReference type="SAM" id="Phobius"/>
    </source>
</evidence>
<sequence length="4266" mass="476712">MPDLKLYFNDKSKETTSRMLNLEWDSGVVLKKRNEWDETTALSLNEIGEFVLLKGNQHILELQIKSETCDASVCVCAITFRNGNEIYTVNVCEGTLMEGFLYVGEEEDGLLDIFYNHSLLYDIRPLDSHFAVLNNGLLIKIDKRHPSGSLQMTLTNIGDFASFESGVAAFKFKQYRHRNGVYKTNDAGFVESWRVVARDSLLNPANHRSQSFHETYYKCHCPSKTELRHNYEVTGQTSQQYQPSGWNGQQRNEFTSTLKCSRKSNCSIAHSGALAWEPLILPDAIQAEDVTIRTNGGSLVCSFKPLDGKLHKVEWVSGENANESLLVNNLTTFVYEYDIRAGLFSTSGDECHLKPIRCVVTVFGSNGISVVGPPSYSGAFDLKTDLVSKPLNICVINDHCYLFNDTSPDDGQYICYPDVDPYHWIKDLALAKVPGATCLKGTPECNSVPGGAYCSDETSTCQCYPLFTTSSTECTPTNCIMDTDCHYGTIPQTMRCLNGQCTCDVTADITPRGCKTKKLGSPCYSTDDCSHINGSICGPDETRTCVCGDSYNNIAGNCYPKGLRQSCHDTSDCRHLSHSGCYAFSGTEKTCQCDFGYSSDEFEVCHSNGDINIPDPYSPHYPVGSCQHDDDCSRSLWWTYCDPNMGMSCARRRCHNDTDPDAMCMSSLLHCNIESGFCEPFLCSAADTRYCVLENTACNAEKRYCDCADGFLLLNGDCVPVIDHACKVKEDCKSSKDRFDCFENRCTCNPDIWNEQDGICVSYTGTTCVRDSDCGIASNHTCINGKCVCKSGFLERDGSCVFVLDGTCSSSTACGLSFTCMDGMCRCPEGHGIKSMDTVTCVQVLDSPCSEIALCSDPSKKRYKFDLFSIPFYDTTTPTNVVYKSHYCNVENICKCAPGYKRSSNGSGCQPLYGSHCTSSQDCRGDSSIYTEGYRCTANVCECNSNFYSYLDYNDYREDTSSPTPGWYHVNVYTCRPIIGKECLFGGSDLADGAECRHTDTLQYNTNYYPTTLTMQCISGVEENGRCKEILGSDCSQFGETCKLVENAECNQIKVCTCKQGFWQNGDACFKYTGTGDTYMGFSCTVDAECTVHDPNSSCDVTSGRWVCLCKERFAFLNNRCVPAVVEHEPTCNDGVREMPDLYRRSPGYRLADGEVPIRDDLLTEGWYDIGRASSLGFQADLISGFCGSIYPMVLKDALTTTENNLLAAGNELTKTMHVNGQASVTGIQVKIRTCEDRTHVYFKKAPIAFAAYCVDTGRSSHAAGLSSEKWAKVRQDLMFKDEHDVIMGTLIRKPYVDFNCLVFDERHPYFCAAGSCYGDYYRNDGVHFTINWYVAGKHCKRYGPYQRSLLYKTHMTEMQVAHECGQQTAGFEIQCSIEWSESLFGKRATPIFSESVYIGLYSWITTLTLDEGAFLIPWMTDTPMGCQTKVDNYNGDHNCTIEWDLETERDEVPDTNKIFKASFTAARTDHSIWNGYKMPDLKLIFVDEEKATTQSRLVLTWDSGPLLEKINEWNETTILMLDTIGEFLLLKGNMYIVEIQIKTETCGLSGGNVCVCAITFRNGNEIYTVDICNSVKREGFIYVGEREDGKLDLLYSFRYDITPFRNHYVVLTNGLAIVIDKHHRSRSLQMTLINAGQIKPFDDFAGIAAFKFKQYRHRSGVFKSTSLGFIENWRVAASDSLLNTSNHHSVNFDETYFKCHCPSDTELRKGYDIKDSSTGVEEAAGSSTIHVNTFTGTLKCSRDSECTIAHAGKTMWKPIVMPAFVEVSNVTLTYQDGIVCSFNPVPGKRHKVEWVSGNNGEISLKNHSLSSDLTVFQYDILSSLFASSGDTCKLDKIRCAITVYEKNGVTVSGPSYFSKAFDLNKDLIGRLPSFCVIRGYCFSEYDANPKKPDFFCYPHIDPYHWIKNLSLPRAPGDICVRGSSECDTVPGGAFCSYETGTCQCYPTHSSSGTECSPTSCWYDLMCSSYLPGGSGNIVCLNNICACAATADISPNGCKTKELGSKCTDSSDCGPIKDAICSEQEPRTCSCGNHYQDIAGHCYPTGLGDTCEDDTICKYVPHSACYALAGADEYTCHCDFGYSPDEYGECHENGDLNIPDPYYGSSSSWCYDDDECTSKSMWWTVCDRTAYWRCVRRTCDANDTEAHASCMSSLLRCNKQSGFCEPAMCSARDTRYCVLENTECNTERGYCDCIDGYTMWNGDCSPVLGRACEITEDCHSKKGRYECVQNQCVCNQDMWVAENGLCVSYVDKHCNTSNPCGKESNTTCNTAGLCECQPGFVVRGSQCVSAYLSGCNNDLDCAAIAGLDCGYWAYYDGMWFSNWGNAEYSGICVCKPGYAVQNLACTKVLGSNCDNLKACGNSSHWSYSYHYFSGWGPWYIKHYYSHYHSAFFCDVDNQCECSTGYEKNADGTDCIRVYQSSCINDNDCHGAMFKCDRSYGSYGQCECANNYTAVTSIPNGNYYYYYYSWYFREEIVCKPYIGLSCSRYSCSVPGASCDDQNVCQCYRGYEKNGACVNFIGSECETDTPCQHVANAKCNASSRVCSCIDGYYDNGMDECSSVNGRTCSVDIDCVQDGMICDSGFCKCASDRLLVNGRCTAETGTTCHNNFPALPDIVRRSPSYILSERELAIRDDTLSEGWYNIGHYMLSTQSSIPVGGCGTRWPMYMTSPVTSLADGSEVTRNVRLVSRSGIPDDFPVRIRKCGAEHQVYVQQATVVFAALCVDTGISSNTGRNSTGRWAKLIQELDFVSGIPEITFICQVLDDEHEFYPCRNCADGYYYINDDYYYTVNWYVNEKLCTSLGPFQRHDLRQSHLTEQMLRDRCQQATLGFSVQCSYAWSMTPFGHHSTPVTSNKEVTGLPANFLSISLNGSSQIFVSPTPLGCDAWIGERYTEQYCPTTTVRNSIWQNYTLPEQKIIIGEDNSTHAVCSVRWSKDDKQPMLTKKKGKQSWSIPIDVVGDFLLLRSLAYPVEVQIKTEPCESSDTVCVCALTFQDGNKVYTVGICDGISTEGFLWAAADEERTLRYTESGSIRVLNGMVESVTKDYSLHTLLIEISESGSMEDFTMLDGLCAFEDNTFRASTGGLMLSSDGFLESWSIPTSGPSLLTPSVAYTKYAYTETLYSCGCPLDSEGLYDASNANIEYSGVTKCSKQDAYNVTHDGKPWTGTIVPDFAIENVTLSFQFVKTSGGKNIYKRMAFCHFDGFNGYLYDIAWYAGEQLLHKKSRQSLTTNDFNAIDMETIMSAYNKGSHGVCAINKLWRCAVTVLSTKGDALMPASFSEPFEFITITDRFITMPRGGEVDFHFNMNLPLLCFDGQPCNLEIKVYDESDDYTCQDSTLAVKSNRTCGDFVSGIKSIRYIDNFEKERSMRLTTKNNNKYSLRDVFSLTLEIESEGAVDSFWNNCYLTEQVHVFVRDIDTYWKGVYCYTNNDPRIMTFDGQYYSMQLSGEFTLYRHKYYKLEVQIQTQPCWPGGWATCTCGVTVRAGRDVYTVTHCENMHIIEWIDLSDDVLEVYIEPGYMHKFYLPHGTIVDATYYISPWWSTMSVYVYPSPNEMGQVEGLCGTFNGNWKDDFLHSDGSTTESPDNDWGFWWWWRWGGNPDVFSQSWSVPDERSLLNLDYVKTLEPWQEAERMCVCPLIVNKREKWCNKNEDKTCVEYIYKKRGKRIQKILRDERSVDEFNYREESDIKERLLKLRTSRKESSASRVKRETSKPDPAAFEAAYNQSKAECEEYLKENCDSDLANVVSPRNKKQASSCAEDKMFDVNAAGPEESTCRNMKASAMMVVEKDVVFQERNPEKAEMFTKSCPDACHNNGNCSNGTCLCNEHFDPESNCKLDLRNAPDIIEVTGGGNCNPRDKACHYIRFTTKHGCSNTTVCSISFKQYKTDGTSTDSMVTTVPANCPNNFDAYCPTTVQSRKRREVDDGNPVIAESYNVSLSNNNETFSEPNTVTVLDTTCVEIVEGKAQLTPQYCLVDNVCYGNYTDIDDCHTCDPAVKKFSWTLKTGTCDIGGTCYQAGNISTTNCAMECNPTADKYSWTQRTDVCSVEGQCHDDGDNKSSPEECLYCDVRVNQFSWTQREGYCLIENACYENGTSSTLPCQYCHVNKSDGAWTLEDGYCFIAGECFPHEAVNPTDDCHYCDVSMDTQKWQRNTNISECQEQEDNDDNTVGVAIGAAIGVSVAIAAALAGGFFLHKHLQAKKAANVLHARATGSLFEGPKKTVFKFRVEPAPSALIQNLTLNELDLQGRRAASPRPANTEHYHEDLSSPC</sequence>
<dbReference type="PANTHER" id="PTHR39069:SF8">
    <property type="entry name" value="FI17111P1"/>
    <property type="match status" value="1"/>
</dbReference>
<comment type="caution">
    <text evidence="4">The sequence shown here is derived from an EMBL/GenBank/DDBJ whole genome shotgun (WGS) entry which is preliminary data.</text>
</comment>
<keyword evidence="2" id="KW-1133">Transmembrane helix</keyword>
<accession>A0A9D4JEL3</accession>
<gene>
    <name evidence="4" type="ORF">DPMN_133244</name>
</gene>
<dbReference type="InterPro" id="IPR000742">
    <property type="entry name" value="EGF"/>
</dbReference>
<evidence type="ECO:0000259" key="3">
    <source>
        <dbReference type="PROSITE" id="PS51233"/>
    </source>
</evidence>
<keyword evidence="5" id="KW-1185">Reference proteome</keyword>
<dbReference type="Proteomes" id="UP000828390">
    <property type="component" value="Unassembled WGS sequence"/>
</dbReference>
<feature type="domain" description="VWFD" evidence="3">
    <location>
        <begin position="3422"/>
        <end position="3613"/>
    </location>
</feature>
<reference evidence="4" key="1">
    <citation type="journal article" date="2019" name="bioRxiv">
        <title>The Genome of the Zebra Mussel, Dreissena polymorpha: A Resource for Invasive Species Research.</title>
        <authorList>
            <person name="McCartney M.A."/>
            <person name="Auch B."/>
            <person name="Kono T."/>
            <person name="Mallez S."/>
            <person name="Zhang Y."/>
            <person name="Obille A."/>
            <person name="Becker A."/>
            <person name="Abrahante J.E."/>
            <person name="Garbe J."/>
            <person name="Badalamenti J.P."/>
            <person name="Herman A."/>
            <person name="Mangelson H."/>
            <person name="Liachko I."/>
            <person name="Sullivan S."/>
            <person name="Sone E.D."/>
            <person name="Koren S."/>
            <person name="Silverstein K.A.T."/>
            <person name="Beckman K.B."/>
            <person name="Gohl D.M."/>
        </authorList>
    </citation>
    <scope>NUCLEOTIDE SEQUENCE</scope>
    <source>
        <strain evidence="4">Duluth1</strain>
        <tissue evidence="4">Whole animal</tissue>
    </source>
</reference>
<proteinExistence type="predicted"/>
<dbReference type="PROSITE" id="PS01186">
    <property type="entry name" value="EGF_2"/>
    <property type="match status" value="2"/>
</dbReference>
<evidence type="ECO:0000313" key="4">
    <source>
        <dbReference type="EMBL" id="KAH3804952.1"/>
    </source>
</evidence>
<organism evidence="4 5">
    <name type="scientific">Dreissena polymorpha</name>
    <name type="common">Zebra mussel</name>
    <name type="synonym">Mytilus polymorpha</name>
    <dbReference type="NCBI Taxonomy" id="45954"/>
    <lineage>
        <taxon>Eukaryota</taxon>
        <taxon>Metazoa</taxon>
        <taxon>Spiralia</taxon>
        <taxon>Lophotrochozoa</taxon>
        <taxon>Mollusca</taxon>
        <taxon>Bivalvia</taxon>
        <taxon>Autobranchia</taxon>
        <taxon>Heteroconchia</taxon>
        <taxon>Euheterodonta</taxon>
        <taxon>Imparidentia</taxon>
        <taxon>Neoheterodontei</taxon>
        <taxon>Myida</taxon>
        <taxon>Dreissenoidea</taxon>
        <taxon>Dreissenidae</taxon>
        <taxon>Dreissena</taxon>
    </lineage>
</organism>
<name>A0A9D4JEL3_DREPO</name>
<protein>
    <recommendedName>
        <fullName evidence="3">VWFD domain-containing protein</fullName>
    </recommendedName>
</protein>
<dbReference type="PANTHER" id="PTHR39069">
    <property type="entry name" value="ECDYSONE-INDUCIBLE GENE E1, ISOFORM A"/>
    <property type="match status" value="1"/>
</dbReference>
<feature type="compositionally biased region" description="Basic and acidic residues" evidence="1">
    <location>
        <begin position="4254"/>
        <end position="4266"/>
    </location>
</feature>